<keyword evidence="3" id="KW-1185">Reference proteome</keyword>
<accession>A0ABN0NQ56</accession>
<keyword evidence="1" id="KW-0472">Membrane</keyword>
<gene>
    <name evidence="2" type="ORF">HMPREF0653_02117</name>
</gene>
<keyword evidence="1" id="KW-0812">Transmembrane</keyword>
<name>A0ABN0NQ56_9BACT</name>
<dbReference type="EMBL" id="AWUY01000198">
    <property type="protein sequence ID" value="ERJ74803.1"/>
    <property type="molecule type" value="Genomic_DNA"/>
</dbReference>
<comment type="caution">
    <text evidence="2">The sequence shown here is derived from an EMBL/GenBank/DDBJ whole genome shotgun (WGS) entry which is preliminary data.</text>
</comment>
<organism evidence="2 3">
    <name type="scientific">Prevotella disiens JCM 6334 = ATCC 29426</name>
    <dbReference type="NCBI Taxonomy" id="1235811"/>
    <lineage>
        <taxon>Bacteria</taxon>
        <taxon>Pseudomonadati</taxon>
        <taxon>Bacteroidota</taxon>
        <taxon>Bacteroidia</taxon>
        <taxon>Bacteroidales</taxon>
        <taxon>Prevotellaceae</taxon>
        <taxon>Prevotella</taxon>
    </lineage>
</organism>
<sequence length="41" mass="5038">DIETQLPIWSVKCRSVIVYSLFFVWGYKYNKRKRVFSCLYT</sequence>
<feature type="non-terminal residue" evidence="2">
    <location>
        <position position="1"/>
    </location>
</feature>
<proteinExistence type="predicted"/>
<dbReference type="Proteomes" id="UP000016660">
    <property type="component" value="Unassembled WGS sequence"/>
</dbReference>
<evidence type="ECO:0000313" key="2">
    <source>
        <dbReference type="EMBL" id="ERJ74803.1"/>
    </source>
</evidence>
<feature type="transmembrane region" description="Helical" evidence="1">
    <location>
        <begin position="6"/>
        <end position="27"/>
    </location>
</feature>
<evidence type="ECO:0000256" key="1">
    <source>
        <dbReference type="SAM" id="Phobius"/>
    </source>
</evidence>
<reference evidence="2 3" key="1">
    <citation type="submission" date="2013-06" db="EMBL/GenBank/DDBJ databases">
        <authorList>
            <person name="Weinstock G."/>
            <person name="Sodergren E."/>
            <person name="Lobos E.A."/>
            <person name="Fulton L."/>
            <person name="Fulton R."/>
            <person name="Courtney L."/>
            <person name="Fronick C."/>
            <person name="O'Laughlin M."/>
            <person name="Godfrey J."/>
            <person name="Wilson R.M."/>
            <person name="Miner T."/>
            <person name="Farmer C."/>
            <person name="Delehaunty K."/>
            <person name="Cordes M."/>
            <person name="Minx P."/>
            <person name="Tomlinson C."/>
            <person name="Chen J."/>
            <person name="Wollam A."/>
            <person name="Pepin K.H."/>
            <person name="Bhonagiri V."/>
            <person name="Zhang X."/>
            <person name="Warren W."/>
            <person name="Mitreva M."/>
            <person name="Mardis E.R."/>
            <person name="Wilson R.K."/>
        </authorList>
    </citation>
    <scope>NUCLEOTIDE SEQUENCE [LARGE SCALE GENOMIC DNA]</scope>
    <source>
        <strain evidence="2 3">ATCC 29426</strain>
    </source>
</reference>
<evidence type="ECO:0000313" key="3">
    <source>
        <dbReference type="Proteomes" id="UP000016660"/>
    </source>
</evidence>
<protein>
    <submittedName>
        <fullName evidence="2">Uncharacterized protein</fullName>
    </submittedName>
</protein>
<keyword evidence="1" id="KW-1133">Transmembrane helix</keyword>